<comment type="caution">
    <text evidence="4">The sequence shown here is derived from an EMBL/GenBank/DDBJ whole genome shotgun (WGS) entry which is preliminary data.</text>
</comment>
<feature type="compositionally biased region" description="Polar residues" evidence="3">
    <location>
        <begin position="42"/>
        <end position="52"/>
    </location>
</feature>
<evidence type="ECO:0000256" key="2">
    <source>
        <dbReference type="SAM" id="Coils"/>
    </source>
</evidence>
<dbReference type="Pfam" id="PF08555">
    <property type="entry name" value="FAM32A"/>
    <property type="match status" value="1"/>
</dbReference>
<dbReference type="PANTHER" id="PTHR13282">
    <property type="entry name" value="PROTEIN FAM32A"/>
    <property type="match status" value="1"/>
</dbReference>
<evidence type="ECO:0000313" key="4">
    <source>
        <dbReference type="EMBL" id="KAJ8040539.1"/>
    </source>
</evidence>
<dbReference type="Proteomes" id="UP001152320">
    <property type="component" value="Chromosome 6"/>
</dbReference>
<dbReference type="PANTHER" id="PTHR13282:SF6">
    <property type="entry name" value="PROTEIN FAM32A"/>
    <property type="match status" value="1"/>
</dbReference>
<evidence type="ECO:0000256" key="3">
    <source>
        <dbReference type="SAM" id="MobiDB-lite"/>
    </source>
</evidence>
<reference evidence="4" key="1">
    <citation type="submission" date="2021-10" db="EMBL/GenBank/DDBJ databases">
        <title>Tropical sea cucumber genome reveals ecological adaptation and Cuvierian tubules defense mechanism.</title>
        <authorList>
            <person name="Chen T."/>
        </authorList>
    </citation>
    <scope>NUCLEOTIDE SEQUENCE</scope>
    <source>
        <strain evidence="4">Nanhai2018</strain>
        <tissue evidence="4">Muscle</tissue>
    </source>
</reference>
<keyword evidence="5" id="KW-1185">Reference proteome</keyword>
<sequence length="110" mass="12676">MSDSPYQSAGGALKLKGIGHVGKKSKKKKKSTKKYLEKISTDPEQITNGSSLKDNRTPAQKAFDRVRDKRQEEKILEKAQKKHKDHVEEFNRKLDQLTEHFDIPKVSWTK</sequence>
<comment type="similarity">
    <text evidence="1">Belongs to the FAM32 family.</text>
</comment>
<dbReference type="EMBL" id="JAIZAY010000006">
    <property type="protein sequence ID" value="KAJ8040539.1"/>
    <property type="molecule type" value="Genomic_DNA"/>
</dbReference>
<accession>A0A9Q1C9D6</accession>
<keyword evidence="2" id="KW-0175">Coiled coil</keyword>
<feature type="region of interest" description="Disordered" evidence="3">
    <location>
        <begin position="1"/>
        <end position="67"/>
    </location>
</feature>
<feature type="coiled-coil region" evidence="2">
    <location>
        <begin position="69"/>
        <end position="100"/>
    </location>
</feature>
<dbReference type="InterPro" id="IPR013865">
    <property type="entry name" value="FAM32A"/>
</dbReference>
<proteinExistence type="inferred from homology"/>
<name>A0A9Q1C9D6_HOLLE</name>
<evidence type="ECO:0000313" key="5">
    <source>
        <dbReference type="Proteomes" id="UP001152320"/>
    </source>
</evidence>
<organism evidence="4 5">
    <name type="scientific">Holothuria leucospilota</name>
    <name type="common">Black long sea cucumber</name>
    <name type="synonym">Mertensiothuria leucospilota</name>
    <dbReference type="NCBI Taxonomy" id="206669"/>
    <lineage>
        <taxon>Eukaryota</taxon>
        <taxon>Metazoa</taxon>
        <taxon>Echinodermata</taxon>
        <taxon>Eleutherozoa</taxon>
        <taxon>Echinozoa</taxon>
        <taxon>Holothuroidea</taxon>
        <taxon>Aspidochirotacea</taxon>
        <taxon>Aspidochirotida</taxon>
        <taxon>Holothuriidae</taxon>
        <taxon>Holothuria</taxon>
    </lineage>
</organism>
<dbReference type="OrthoDB" id="205403at2759"/>
<evidence type="ECO:0000256" key="1">
    <source>
        <dbReference type="ARBA" id="ARBA00008948"/>
    </source>
</evidence>
<dbReference type="AlphaFoldDB" id="A0A9Q1C9D6"/>
<gene>
    <name evidence="4" type="ORF">HOLleu_14860</name>
</gene>
<feature type="compositionally biased region" description="Basic residues" evidence="3">
    <location>
        <begin position="21"/>
        <end position="33"/>
    </location>
</feature>
<protein>
    <submittedName>
        <fullName evidence="4">Protein FAM32A-like</fullName>
    </submittedName>
</protein>
<dbReference type="GO" id="GO:0005730">
    <property type="term" value="C:nucleolus"/>
    <property type="evidence" value="ECO:0007669"/>
    <property type="project" value="TreeGrafter"/>
</dbReference>